<comment type="caution">
    <text evidence="2">The sequence shown here is derived from an EMBL/GenBank/DDBJ whole genome shotgun (WGS) entry which is preliminary data.</text>
</comment>
<dbReference type="AlphaFoldDB" id="A0A7D9JSV8"/>
<dbReference type="GO" id="GO:0009100">
    <property type="term" value="P:glycoprotein metabolic process"/>
    <property type="evidence" value="ECO:0007669"/>
    <property type="project" value="UniProtKB-ARBA"/>
</dbReference>
<sequence>MGRTIVAKITVLLSVFVCLIYLSLHTPSGKVAENTRCTEKGLLNCFATTPKQSGRKNTSNIRDRIIFPSTKPSNTQSMKTTKIPTKSAENRISFTTHTTESVRQIYGVGCKINHGQKGFPTLMEYWVDVAARRNIKDYFICFGSLLGIWLHGQPIPYDHDMDVCIFRKDFPKLDPEEAQRPFNYDDGKPHLIIQRSSPHSKSGTPRRDCKGNFVSHRIDPCSILDPHARVLLGSHSFLDIFVLADNDSTLFDEYERITYARDVILPVMPCKFLGMSTNCANKVPEYLAKNYGKDFMKPYKGKEELVTLQTRLLAEAGSDVRTNLMTVFGTPEQITSVGEGQLLDALDSKYDTLRDKLLSEALMKEMGAAEWQALSEQERQARLVKMKLEERRLRREGKDCFISE</sequence>
<proteinExistence type="predicted"/>
<keyword evidence="3" id="KW-1185">Reference proteome</keyword>
<dbReference type="Proteomes" id="UP001152795">
    <property type="component" value="Unassembled WGS sequence"/>
</dbReference>
<evidence type="ECO:0000313" key="3">
    <source>
        <dbReference type="Proteomes" id="UP001152795"/>
    </source>
</evidence>
<accession>A0A7D9JSV8</accession>
<feature type="non-terminal residue" evidence="2">
    <location>
        <position position="404"/>
    </location>
</feature>
<dbReference type="OrthoDB" id="444255at2759"/>
<dbReference type="PANTHER" id="PTHR43404:SF1">
    <property type="entry name" value="MNN4P"/>
    <property type="match status" value="1"/>
</dbReference>
<evidence type="ECO:0000313" key="2">
    <source>
        <dbReference type="EMBL" id="CAB4035113.1"/>
    </source>
</evidence>
<evidence type="ECO:0000259" key="1">
    <source>
        <dbReference type="Pfam" id="PF04991"/>
    </source>
</evidence>
<name>A0A7D9JSV8_PARCT</name>
<gene>
    <name evidence="2" type="ORF">PACLA_8A063535</name>
</gene>
<dbReference type="InterPro" id="IPR052942">
    <property type="entry name" value="LPS_cholinephosphotransferase"/>
</dbReference>
<dbReference type="EMBL" id="CACRXK020020724">
    <property type="protein sequence ID" value="CAB4035113.1"/>
    <property type="molecule type" value="Genomic_DNA"/>
</dbReference>
<dbReference type="InterPro" id="IPR007074">
    <property type="entry name" value="LicD/FKTN/FKRP_NTP_transf"/>
</dbReference>
<organism evidence="2 3">
    <name type="scientific">Paramuricea clavata</name>
    <name type="common">Red gorgonian</name>
    <name type="synonym">Violescent sea-whip</name>
    <dbReference type="NCBI Taxonomy" id="317549"/>
    <lineage>
        <taxon>Eukaryota</taxon>
        <taxon>Metazoa</taxon>
        <taxon>Cnidaria</taxon>
        <taxon>Anthozoa</taxon>
        <taxon>Octocorallia</taxon>
        <taxon>Malacalcyonacea</taxon>
        <taxon>Plexauridae</taxon>
        <taxon>Paramuricea</taxon>
    </lineage>
</organism>
<dbReference type="PANTHER" id="PTHR43404">
    <property type="entry name" value="LIPOPOLYSACCHARIDE CHOLINEPHOSPHOTRANSFERASE LICD"/>
    <property type="match status" value="1"/>
</dbReference>
<protein>
    <recommendedName>
        <fullName evidence="1">LicD/FKTN/FKRP nucleotidyltransferase domain-containing protein</fullName>
    </recommendedName>
</protein>
<dbReference type="Pfam" id="PF04991">
    <property type="entry name" value="LicD"/>
    <property type="match status" value="1"/>
</dbReference>
<reference evidence="2" key="1">
    <citation type="submission" date="2020-04" db="EMBL/GenBank/DDBJ databases">
        <authorList>
            <person name="Alioto T."/>
            <person name="Alioto T."/>
            <person name="Gomez Garrido J."/>
        </authorList>
    </citation>
    <scope>NUCLEOTIDE SEQUENCE</scope>
    <source>
        <strain evidence="2">A484AB</strain>
    </source>
</reference>
<feature type="domain" description="LicD/FKTN/FKRP nucleotidyltransferase" evidence="1">
    <location>
        <begin position="137"/>
        <end position="173"/>
    </location>
</feature>